<dbReference type="PROSITE" id="PS00409">
    <property type="entry name" value="PROKAR_NTER_METHYL"/>
    <property type="match status" value="1"/>
</dbReference>
<dbReference type="SUPFAM" id="SSF54523">
    <property type="entry name" value="Pili subunits"/>
    <property type="match status" value="1"/>
</dbReference>
<sequence>MKNKLKDSAGYTLVELMVVLVIFGILLAIAGGGIAAYQKHSAFKKNNEYAQTIFTALQSSMAHAKAGGSLDDLTKELSASKYKENQLNGTMIDDGAPVADDAKGMYYFFFQKGENRADYEGAKKTVYDMIAPYIYDADVLNASFCVEFDPNEGIALGVCYSNKAKSFYYGNTQPKGGDGSVDISGRSSGDRYKELVGYYGVDSISTTPQPMEGSIFKELKLANKETLSIQWQLEDAYKASALSLAYELKLYDASTDQLVCSFKINDLDKTETILREEGKDKDLTLTCDVSFYDGDGKVTDTKKNMKFMGYTDKDGQMMLMLDAVDLESASQLSEKDSDYDGTYSIRRLGFSSTTLYVRMQASGSGYRPSQWEQTNTEHSYFAKEEIKKDSTKVFDLKNGRHLYNLRFEEEEAKDGTVLYRLAGDISWNGDKGMAAGGFLFNKTRQLSALEDDTPLPSVSKLNQKHTLQGMDVDGKSYVIQNIRFGKKDQKTPTGLFEVNEGTVRELILEQITSEGTDYVGTVCGVNYGTLKNISVDKKSTVTGKEFVGGIAGSDITGKPLDTGTEKLILVGTMRTYESLKNSARVSGEKFVGGIVGYLNGIYIEDPAKPDEVRSLSVKECENFGYVTGTRQCIGGILGYNKESSIKECLSAPALTEKEIVELKESAKNGQLKGDFVGGIVGLNDHGTITKCSTGKQDEESFVTGNQYVGGITGFHMKTSDTGVIDSELVMDGNGSKNYSNVIGSQYVGGITGVNGSVQGSAANILNTDISLRNFVVDKEEYTSKAVLKNWTNCGIITVVDSSNGFGQFGGGITGLNTGKIQNCTSQMKMKEDSKDEIRKTLLEYGGQGIQVGGITGYNNGIIESDEISEVTAFVSGDTYVGGVTGYNEKNGKIRNYSKVKGYLFGNDCVGGVAGFQKGEEELKGFENHAVITAVLRDAGGICGLMASGTIVMDSGNKGDVSSEYGNAGGIAGSAEDPSIEGAYVEDCTISSEEGAAGGVAGSVVKGGKISRCSAAADVMIQSKKEMAGGIIGLSDEMKGTQDDTLELSVIECVNAALLEAETAGGIVGEADLTDGNTKLSRSRNYGFPANKTKMSGMIGKKKGPAKNLKLLQCFGVAPLDHPLAGMEFNQADISKCYYFVSADASSQNNTVGIPLTVEKIGEQNYQASGTDGGAMVTIKNFTVDPAKLTINNLKEYYLKLEKTIQGYYNGVN</sequence>
<accession>A0A4P8IF15</accession>
<dbReference type="Gene3D" id="3.30.700.10">
    <property type="entry name" value="Glycoprotein, Type 4 Pilin"/>
    <property type="match status" value="1"/>
</dbReference>
<reference evidence="2 3" key="1">
    <citation type="submission" date="2019-05" db="EMBL/GenBank/DDBJ databases">
        <title>Complete genome sequencing of Anaerostipes rhamnosivorans.</title>
        <authorList>
            <person name="Bui T.P.N."/>
            <person name="de Vos W.M."/>
        </authorList>
    </citation>
    <scope>NUCLEOTIDE SEQUENCE [LARGE SCALE GENOMIC DNA]</scope>
    <source>
        <strain evidence="2 3">1y2</strain>
    </source>
</reference>
<dbReference type="EMBL" id="CP040058">
    <property type="protein sequence ID" value="QCP35461.1"/>
    <property type="molecule type" value="Genomic_DNA"/>
</dbReference>
<evidence type="ECO:0000313" key="3">
    <source>
        <dbReference type="Proteomes" id="UP000298653"/>
    </source>
</evidence>
<dbReference type="InterPro" id="IPR045584">
    <property type="entry name" value="Pilin-like"/>
</dbReference>
<dbReference type="InterPro" id="IPR012902">
    <property type="entry name" value="N_methyl_site"/>
</dbReference>
<protein>
    <submittedName>
        <fullName evidence="2">Filamentous hemagglutinin family outer membrane protein</fullName>
    </submittedName>
</protein>
<dbReference type="NCBIfam" id="TIGR02532">
    <property type="entry name" value="IV_pilin_GFxxxE"/>
    <property type="match status" value="1"/>
</dbReference>
<evidence type="ECO:0000256" key="1">
    <source>
        <dbReference type="SAM" id="Phobius"/>
    </source>
</evidence>
<evidence type="ECO:0000313" key="2">
    <source>
        <dbReference type="EMBL" id="QCP35461.1"/>
    </source>
</evidence>
<gene>
    <name evidence="2" type="ORF">AR1Y2_2007</name>
</gene>
<name>A0A4P8IF15_9FIRM</name>
<keyword evidence="3" id="KW-1185">Reference proteome</keyword>
<dbReference type="Pfam" id="PF07963">
    <property type="entry name" value="N_methyl"/>
    <property type="match status" value="1"/>
</dbReference>
<dbReference type="Proteomes" id="UP000298653">
    <property type="component" value="Chromosome"/>
</dbReference>
<dbReference type="Gene3D" id="2.160.20.110">
    <property type="match status" value="3"/>
</dbReference>
<keyword evidence="1" id="KW-0472">Membrane</keyword>
<dbReference type="KEGG" id="arf:AR1Y2_2007"/>
<organism evidence="2 3">
    <name type="scientific">Anaerostipes rhamnosivorans</name>
    <dbReference type="NCBI Taxonomy" id="1229621"/>
    <lineage>
        <taxon>Bacteria</taxon>
        <taxon>Bacillati</taxon>
        <taxon>Bacillota</taxon>
        <taxon>Clostridia</taxon>
        <taxon>Lachnospirales</taxon>
        <taxon>Lachnospiraceae</taxon>
        <taxon>Anaerostipes</taxon>
    </lineage>
</organism>
<proteinExistence type="predicted"/>
<keyword evidence="1" id="KW-1133">Transmembrane helix</keyword>
<keyword evidence="1" id="KW-0812">Transmembrane</keyword>
<dbReference type="OrthoDB" id="2065929at2"/>
<feature type="transmembrane region" description="Helical" evidence="1">
    <location>
        <begin position="12"/>
        <end position="37"/>
    </location>
</feature>
<dbReference type="AlphaFoldDB" id="A0A4P8IF15"/>
<dbReference type="RefSeq" id="WP_137328841.1">
    <property type="nucleotide sequence ID" value="NZ_CP040058.1"/>
</dbReference>